<sequence>MQFSGRTPDVIGTGWSFPIRVTSRGTLEFSDGPELIAQAIWLVLSTPRRSRVMLPEFGCAIHDLVFAPDSPGSRTLVEDVVRQALTRWEPRIDVLKVTATAHADTPNMLLIEVDYRIRANNAELNMVYPLYLNESKGQVSP</sequence>
<organism evidence="2 3">
    <name type="scientific">Glutamicibacter soli</name>
    <dbReference type="NCBI Taxonomy" id="453836"/>
    <lineage>
        <taxon>Bacteria</taxon>
        <taxon>Bacillati</taxon>
        <taxon>Actinomycetota</taxon>
        <taxon>Actinomycetes</taxon>
        <taxon>Micrococcales</taxon>
        <taxon>Micrococcaceae</taxon>
        <taxon>Glutamicibacter</taxon>
    </lineage>
</organism>
<evidence type="ECO:0000313" key="3">
    <source>
        <dbReference type="Proteomes" id="UP000477543"/>
    </source>
</evidence>
<proteinExistence type="predicted"/>
<dbReference type="SUPFAM" id="SSF160719">
    <property type="entry name" value="gpW/gp25-like"/>
    <property type="match status" value="1"/>
</dbReference>
<dbReference type="EMBL" id="WYDN01000001">
    <property type="protein sequence ID" value="NAZ14726.1"/>
    <property type="molecule type" value="Genomic_DNA"/>
</dbReference>
<comment type="caution">
    <text evidence="2">The sequence shown here is derived from an EMBL/GenBank/DDBJ whole genome shotgun (WGS) entry which is preliminary data.</text>
</comment>
<dbReference type="Pfam" id="PF04965">
    <property type="entry name" value="GPW_gp25"/>
    <property type="match status" value="1"/>
</dbReference>
<dbReference type="Proteomes" id="UP000477543">
    <property type="component" value="Unassembled WGS sequence"/>
</dbReference>
<reference evidence="2 3" key="1">
    <citation type="submission" date="2020-01" db="EMBL/GenBank/DDBJ databases">
        <title>Glutamicibacter soli M275.</title>
        <authorList>
            <person name="Meng X."/>
        </authorList>
    </citation>
    <scope>NUCLEOTIDE SEQUENCE [LARGE SCALE GENOMIC DNA]</scope>
    <source>
        <strain evidence="2 3">M275</strain>
    </source>
</reference>
<feature type="domain" description="IraD/Gp25-like" evidence="1">
    <location>
        <begin position="32"/>
        <end position="121"/>
    </location>
</feature>
<protein>
    <submittedName>
        <fullName evidence="2">Baseplate protein</fullName>
    </submittedName>
</protein>
<gene>
    <name evidence="2" type="ORF">GT020_01405</name>
</gene>
<evidence type="ECO:0000313" key="2">
    <source>
        <dbReference type="EMBL" id="NAZ14726.1"/>
    </source>
</evidence>
<dbReference type="Gene3D" id="3.10.450.40">
    <property type="match status" value="1"/>
</dbReference>
<dbReference type="InterPro" id="IPR007048">
    <property type="entry name" value="IraD/Gp25-like"/>
</dbReference>
<name>A0A6L9G6G6_9MICC</name>
<evidence type="ECO:0000259" key="1">
    <source>
        <dbReference type="Pfam" id="PF04965"/>
    </source>
</evidence>
<accession>A0A6L9G6G6</accession>
<dbReference type="AlphaFoldDB" id="A0A6L9G6G6"/>